<sequence>METTKLTRKELYDLVWSTTISKILEQFALSNDGFKKICKKYEIPLPPNGYWLKLKHNKPFKKEILNLDFNGDNEIEFTIREEGSIINIDQSPLTILTKQILSDKNAPLSIPEKLTKPDVLIAQTKDSKNNYDFYSYRTSKIDLLSIYVEKDNFNRALIIMDMFVKLLRYRGHSFKRDINGDGPHIMIKEISFPFSIREAKKRIPPEKNSYGSTYIPTGILVIKIGESYKAQEWKDGTIKLENQLAKIVAKLEIDAEKELIRQEESRIYWLKYEEEKERKNQIKRRKDEEIQKFNKLVELSKQYNQSLLIREYIKAEYERAVDKNNLTPEKIEWIKWANDKADWLDPLINKTDDILDGE</sequence>
<name>A0A1M7DJG5_9FLAO</name>
<dbReference type="EMBL" id="FRCL01000001">
    <property type="protein sequence ID" value="SHL79503.1"/>
    <property type="molecule type" value="Genomic_DNA"/>
</dbReference>
<gene>
    <name evidence="1" type="ORF">SAMN05216269_101135</name>
</gene>
<dbReference type="Proteomes" id="UP000184092">
    <property type="component" value="Unassembled WGS sequence"/>
</dbReference>
<dbReference type="AlphaFoldDB" id="A0A1M7DJG5"/>
<reference evidence="2" key="1">
    <citation type="submission" date="2016-11" db="EMBL/GenBank/DDBJ databases">
        <authorList>
            <person name="Varghese N."/>
            <person name="Submissions S."/>
        </authorList>
    </citation>
    <scope>NUCLEOTIDE SEQUENCE [LARGE SCALE GENOMIC DNA]</scope>
    <source>
        <strain evidence="2">CGMCC 1.2749</strain>
    </source>
</reference>
<evidence type="ECO:0000313" key="2">
    <source>
        <dbReference type="Proteomes" id="UP000184092"/>
    </source>
</evidence>
<dbReference type="STRING" id="178356.SAMN05216269_101135"/>
<evidence type="ECO:0000313" key="1">
    <source>
        <dbReference type="EMBL" id="SHL79503.1"/>
    </source>
</evidence>
<accession>A0A1M7DJG5</accession>
<dbReference type="RefSeq" id="WP_073203783.1">
    <property type="nucleotide sequence ID" value="NZ_FRCL01000001.1"/>
</dbReference>
<organism evidence="1 2">
    <name type="scientific">Flavobacterium xinjiangense</name>
    <dbReference type="NCBI Taxonomy" id="178356"/>
    <lineage>
        <taxon>Bacteria</taxon>
        <taxon>Pseudomonadati</taxon>
        <taxon>Bacteroidota</taxon>
        <taxon>Flavobacteriia</taxon>
        <taxon>Flavobacteriales</taxon>
        <taxon>Flavobacteriaceae</taxon>
        <taxon>Flavobacterium</taxon>
    </lineage>
</organism>
<dbReference type="OrthoDB" id="9777694at2"/>
<proteinExistence type="predicted"/>
<keyword evidence="2" id="KW-1185">Reference proteome</keyword>
<protein>
    <submittedName>
        <fullName evidence="1">Uncharacterized protein</fullName>
    </submittedName>
</protein>